<evidence type="ECO:0000256" key="4">
    <source>
        <dbReference type="SAM" id="MobiDB-lite"/>
    </source>
</evidence>
<evidence type="ECO:0000256" key="1">
    <source>
        <dbReference type="ARBA" id="ARBA00022737"/>
    </source>
</evidence>
<evidence type="ECO:0000256" key="2">
    <source>
        <dbReference type="ARBA" id="ARBA00023043"/>
    </source>
</evidence>
<dbReference type="SMART" id="SM00248">
    <property type="entry name" value="ANK"/>
    <property type="match status" value="4"/>
</dbReference>
<dbReference type="Gene3D" id="1.25.40.10">
    <property type="entry name" value="Tetratricopeptide repeat domain"/>
    <property type="match status" value="1"/>
</dbReference>
<dbReference type="SUPFAM" id="SSF48403">
    <property type="entry name" value="Ankyrin repeat"/>
    <property type="match status" value="1"/>
</dbReference>
<dbReference type="SUPFAM" id="SSF48452">
    <property type="entry name" value="TPR-like"/>
    <property type="match status" value="1"/>
</dbReference>
<reference evidence="5 6" key="1">
    <citation type="submission" date="2019-10" db="EMBL/GenBank/DDBJ databases">
        <authorList>
            <person name="Palmer J.M."/>
        </authorList>
    </citation>
    <scope>NUCLEOTIDE SEQUENCE [LARGE SCALE GENOMIC DNA]</scope>
    <source>
        <strain evidence="5 6">TWF694</strain>
    </source>
</reference>
<name>A0AAV9XKB9_9PEZI</name>
<accession>A0AAV9XKB9</accession>
<protein>
    <recommendedName>
        <fullName evidence="7">Ankyrin repeat protein</fullName>
    </recommendedName>
</protein>
<evidence type="ECO:0000313" key="5">
    <source>
        <dbReference type="EMBL" id="KAK6542530.1"/>
    </source>
</evidence>
<feature type="repeat" description="ANK" evidence="3">
    <location>
        <begin position="369"/>
        <end position="397"/>
    </location>
</feature>
<proteinExistence type="predicted"/>
<dbReference type="InterPro" id="IPR036770">
    <property type="entry name" value="Ankyrin_rpt-contain_sf"/>
</dbReference>
<dbReference type="Pfam" id="PF00023">
    <property type="entry name" value="Ank"/>
    <property type="match status" value="1"/>
</dbReference>
<keyword evidence="6" id="KW-1185">Reference proteome</keyword>
<organism evidence="5 6">
    <name type="scientific">Orbilia ellipsospora</name>
    <dbReference type="NCBI Taxonomy" id="2528407"/>
    <lineage>
        <taxon>Eukaryota</taxon>
        <taxon>Fungi</taxon>
        <taxon>Dikarya</taxon>
        <taxon>Ascomycota</taxon>
        <taxon>Pezizomycotina</taxon>
        <taxon>Orbiliomycetes</taxon>
        <taxon>Orbiliales</taxon>
        <taxon>Orbiliaceae</taxon>
        <taxon>Orbilia</taxon>
    </lineage>
</organism>
<evidence type="ECO:0000313" key="6">
    <source>
        <dbReference type="Proteomes" id="UP001365542"/>
    </source>
</evidence>
<dbReference type="InterPro" id="IPR002110">
    <property type="entry name" value="Ankyrin_rpt"/>
</dbReference>
<keyword evidence="2 3" id="KW-0040">ANK repeat</keyword>
<dbReference type="Proteomes" id="UP001365542">
    <property type="component" value="Unassembled WGS sequence"/>
</dbReference>
<sequence>MMEFETQVKGALFRTEAETRKVEPVYHETIASSEYSQTRMRFDNSLEIQSMGARTENLALESTKWETQLSSKGIDRVWNETVPKSSEIGSMQSGHQIQSDSPELDSDDEFAEEKFEWIALKAEELLGAGDWMKAEEFLKAIFKPIGKKGKILSGSGESTILNLKKNLIIAQLNQKKYNEALSTLQALPYVRSPEDSGLAPTMEYYYAVTHHHLGQLKLAKIHCNKAIKLWRSKSAEVGRLPADGELAVRLMLKIIDDLGGDGIESGFYRSMLPSDQGQVAFEAEKLVSEQLQEKRNILEPFSLTLGLNGTEIQGLEDQIVLAVMTAIDADNEKLAGILFEDPGVLTLKKFIYNASPYLDPSPTYLYIRPLQYAVYRDRVQMVKLLLKKGADLLFSEGRQDSVMHIAINCVSLRMVELLLGLGYPPDGIKIKSLGPTTPVNQTNSIPPLHYACERNRNCDIFYVIEALLAAGASANLYKGSLRYPTPLLAAAAAEAIPLSWGLKLLSLKDGVKPRNERGMIPPYQELINHGAEINATSKATGQTALHLAVINGHPDDYIQILLRNGANVLARDKDNKTPGDYAKKGTQKMLRKLEQKQMQSRKGFLLNISS</sequence>
<evidence type="ECO:0000256" key="3">
    <source>
        <dbReference type="PROSITE-ProRule" id="PRU00023"/>
    </source>
</evidence>
<dbReference type="AlphaFoldDB" id="A0AAV9XKB9"/>
<comment type="caution">
    <text evidence="5">The sequence shown here is derived from an EMBL/GenBank/DDBJ whole genome shotgun (WGS) entry which is preliminary data.</text>
</comment>
<dbReference type="PROSITE" id="PS50297">
    <property type="entry name" value="ANK_REP_REGION"/>
    <property type="match status" value="2"/>
</dbReference>
<feature type="compositionally biased region" description="Polar residues" evidence="4">
    <location>
        <begin position="85"/>
        <end position="101"/>
    </location>
</feature>
<keyword evidence="1" id="KW-0677">Repeat</keyword>
<evidence type="ECO:0008006" key="7">
    <source>
        <dbReference type="Google" id="ProtNLM"/>
    </source>
</evidence>
<dbReference type="Gene3D" id="1.25.40.20">
    <property type="entry name" value="Ankyrin repeat-containing domain"/>
    <property type="match status" value="2"/>
</dbReference>
<dbReference type="PANTHER" id="PTHR24171">
    <property type="entry name" value="ANKYRIN REPEAT DOMAIN-CONTAINING PROTEIN 39-RELATED"/>
    <property type="match status" value="1"/>
</dbReference>
<gene>
    <name evidence="5" type="ORF">TWF694_006480</name>
</gene>
<dbReference type="PROSITE" id="PS50088">
    <property type="entry name" value="ANK_REPEAT"/>
    <property type="match status" value="2"/>
</dbReference>
<feature type="region of interest" description="Disordered" evidence="4">
    <location>
        <begin position="85"/>
        <end position="105"/>
    </location>
</feature>
<dbReference type="InterPro" id="IPR011990">
    <property type="entry name" value="TPR-like_helical_dom_sf"/>
</dbReference>
<feature type="repeat" description="ANK" evidence="3">
    <location>
        <begin position="540"/>
        <end position="573"/>
    </location>
</feature>
<dbReference type="Pfam" id="PF12796">
    <property type="entry name" value="Ank_2"/>
    <property type="match status" value="1"/>
</dbReference>
<dbReference type="EMBL" id="JAVHJO010000002">
    <property type="protein sequence ID" value="KAK6542530.1"/>
    <property type="molecule type" value="Genomic_DNA"/>
</dbReference>